<dbReference type="InterPro" id="IPR027417">
    <property type="entry name" value="P-loop_NTPase"/>
</dbReference>
<dbReference type="InterPro" id="IPR022754">
    <property type="entry name" value="DNA_pol_III_gamma-3"/>
</dbReference>
<dbReference type="PANTHER" id="PTHR11669">
    <property type="entry name" value="REPLICATION FACTOR C / DNA POLYMERASE III GAMMA-TAU SUBUNIT"/>
    <property type="match status" value="1"/>
</dbReference>
<evidence type="ECO:0000259" key="13">
    <source>
        <dbReference type="SMART" id="SM00382"/>
    </source>
</evidence>
<comment type="subunit">
    <text evidence="11">DNA polymerase III contains a core (composed of alpha, epsilon and theta chains) that associates with a tau subunit. This core dimerizes to form the POLIII' complex. PolIII' associates with the gamma complex (composed of gamma, delta, delta', psi and chi chains) and with the beta chain to form the complete DNA polymerase III complex.</text>
</comment>
<dbReference type="Gene3D" id="3.30.300.150">
    <property type="entry name" value="DNA polymerase III, tau subunit, domain V"/>
    <property type="match status" value="1"/>
</dbReference>
<gene>
    <name evidence="11" type="primary">dnaX</name>
    <name evidence="14" type="ORF">GCM10017655_25740</name>
</gene>
<dbReference type="InterPro" id="IPR012763">
    <property type="entry name" value="DNA_pol_III_sug/sutau_N"/>
</dbReference>
<keyword evidence="7" id="KW-0862">Zinc</keyword>
<evidence type="ECO:0000256" key="8">
    <source>
        <dbReference type="ARBA" id="ARBA00022840"/>
    </source>
</evidence>
<comment type="catalytic activity">
    <reaction evidence="10 11">
        <text>DNA(n) + a 2'-deoxyribonucleoside 5'-triphosphate = DNA(n+1) + diphosphate</text>
        <dbReference type="Rhea" id="RHEA:22508"/>
        <dbReference type="Rhea" id="RHEA-COMP:17339"/>
        <dbReference type="Rhea" id="RHEA-COMP:17340"/>
        <dbReference type="ChEBI" id="CHEBI:33019"/>
        <dbReference type="ChEBI" id="CHEBI:61560"/>
        <dbReference type="ChEBI" id="CHEBI:173112"/>
        <dbReference type="EC" id="2.7.7.7"/>
    </reaction>
</comment>
<evidence type="ECO:0000256" key="6">
    <source>
        <dbReference type="ARBA" id="ARBA00022741"/>
    </source>
</evidence>
<dbReference type="Gene3D" id="1.10.8.60">
    <property type="match status" value="1"/>
</dbReference>
<dbReference type="Pfam" id="PF22608">
    <property type="entry name" value="DNAX_ATPase_lid"/>
    <property type="match status" value="1"/>
</dbReference>
<dbReference type="Pfam" id="PF13177">
    <property type="entry name" value="DNA_pol3_delta2"/>
    <property type="match status" value="1"/>
</dbReference>
<evidence type="ECO:0000256" key="7">
    <source>
        <dbReference type="ARBA" id="ARBA00022833"/>
    </source>
</evidence>
<evidence type="ECO:0000256" key="9">
    <source>
        <dbReference type="ARBA" id="ARBA00022932"/>
    </source>
</evidence>
<protein>
    <recommendedName>
        <fullName evidence="11">DNA polymerase III subunit gamma/tau</fullName>
        <ecNumber evidence="11">2.7.7.7</ecNumber>
    </recommendedName>
</protein>
<accession>A0A9W6K611</accession>
<reference evidence="14" key="1">
    <citation type="journal article" date="2014" name="Int. J. Syst. Evol. Microbiol.">
        <title>Complete genome sequence of Corynebacterium casei LMG S-19264T (=DSM 44701T), isolated from a smear-ripened cheese.</title>
        <authorList>
            <consortium name="US DOE Joint Genome Institute (JGI-PGF)"/>
            <person name="Walter F."/>
            <person name="Albersmeier A."/>
            <person name="Kalinowski J."/>
            <person name="Ruckert C."/>
        </authorList>
    </citation>
    <scope>NUCLEOTIDE SEQUENCE</scope>
    <source>
        <strain evidence="14">VKM B-2935</strain>
    </source>
</reference>
<dbReference type="CDD" id="cd00009">
    <property type="entry name" value="AAA"/>
    <property type="match status" value="1"/>
</dbReference>
<dbReference type="EC" id="2.7.7.7" evidence="11"/>
<feature type="domain" description="AAA+ ATPase" evidence="13">
    <location>
        <begin position="37"/>
        <end position="179"/>
    </location>
</feature>
<dbReference type="Pfam" id="PF12170">
    <property type="entry name" value="DNA_pol3_tau_5"/>
    <property type="match status" value="1"/>
</dbReference>
<keyword evidence="5" id="KW-0479">Metal-binding</keyword>
<dbReference type="InterPro" id="IPR045085">
    <property type="entry name" value="HLD_clamp_pol_III_gamma_tau"/>
</dbReference>
<evidence type="ECO:0000256" key="11">
    <source>
        <dbReference type="RuleBase" id="RU364063"/>
    </source>
</evidence>
<keyword evidence="15" id="KW-1185">Reference proteome</keyword>
<dbReference type="GO" id="GO:0006261">
    <property type="term" value="P:DNA-templated DNA replication"/>
    <property type="evidence" value="ECO:0007669"/>
    <property type="project" value="TreeGrafter"/>
</dbReference>
<comment type="similarity">
    <text evidence="1 11">Belongs to the DnaX/STICHEL family.</text>
</comment>
<evidence type="ECO:0000256" key="4">
    <source>
        <dbReference type="ARBA" id="ARBA00022705"/>
    </source>
</evidence>
<dbReference type="InterPro" id="IPR038249">
    <property type="entry name" value="PolIII_tau_V_sf"/>
</dbReference>
<dbReference type="EMBL" id="BSFN01000006">
    <property type="protein sequence ID" value="GLK89512.1"/>
    <property type="molecule type" value="Genomic_DNA"/>
</dbReference>
<dbReference type="Pfam" id="PF12169">
    <property type="entry name" value="DNA_pol3_gamma3"/>
    <property type="match status" value="1"/>
</dbReference>
<keyword evidence="8 11" id="KW-0067">ATP-binding</keyword>
<dbReference type="PANTHER" id="PTHR11669:SF0">
    <property type="entry name" value="PROTEIN STICHEL-LIKE 2"/>
    <property type="match status" value="1"/>
</dbReference>
<proteinExistence type="inferred from homology"/>
<feature type="region of interest" description="Disordered" evidence="12">
    <location>
        <begin position="635"/>
        <end position="661"/>
    </location>
</feature>
<keyword evidence="4 11" id="KW-0235">DNA replication</keyword>
<dbReference type="GO" id="GO:0005524">
    <property type="term" value="F:ATP binding"/>
    <property type="evidence" value="ECO:0007669"/>
    <property type="project" value="UniProtKB-KW"/>
</dbReference>
<evidence type="ECO:0000313" key="14">
    <source>
        <dbReference type="EMBL" id="GLK89512.1"/>
    </source>
</evidence>
<organism evidence="14 15">
    <name type="scientific">Pseudomonas turukhanskensis</name>
    <dbReference type="NCBI Taxonomy" id="1806536"/>
    <lineage>
        <taxon>Bacteria</taxon>
        <taxon>Pseudomonadati</taxon>
        <taxon>Pseudomonadota</taxon>
        <taxon>Gammaproteobacteria</taxon>
        <taxon>Pseudomonadales</taxon>
        <taxon>Pseudomonadaceae</taxon>
        <taxon>Pseudomonas</taxon>
    </lineage>
</organism>
<keyword evidence="9 11" id="KW-0239">DNA-directed DNA polymerase</keyword>
<name>A0A9W6K611_9PSED</name>
<dbReference type="Gene3D" id="3.40.50.300">
    <property type="entry name" value="P-loop containing nucleotide triphosphate hydrolases"/>
    <property type="match status" value="1"/>
</dbReference>
<keyword evidence="2 11" id="KW-0808">Transferase</keyword>
<comment type="caution">
    <text evidence="14">The sequence shown here is derived from an EMBL/GenBank/DDBJ whole genome shotgun (WGS) entry which is preliminary data.</text>
</comment>
<dbReference type="GO" id="GO:0003887">
    <property type="term" value="F:DNA-directed DNA polymerase activity"/>
    <property type="evidence" value="ECO:0007669"/>
    <property type="project" value="UniProtKB-KW"/>
</dbReference>
<dbReference type="Proteomes" id="UP001143328">
    <property type="component" value="Unassembled WGS sequence"/>
</dbReference>
<dbReference type="Gene3D" id="1.20.272.10">
    <property type="match status" value="1"/>
</dbReference>
<dbReference type="GO" id="GO:0003677">
    <property type="term" value="F:DNA binding"/>
    <property type="evidence" value="ECO:0007669"/>
    <property type="project" value="InterPro"/>
</dbReference>
<dbReference type="AlphaFoldDB" id="A0A9W6K611"/>
<dbReference type="InterPro" id="IPR003593">
    <property type="entry name" value="AAA+_ATPase"/>
</dbReference>
<dbReference type="CDD" id="cd18137">
    <property type="entry name" value="HLD_clamp_pol_III_gamma_tau"/>
    <property type="match status" value="1"/>
</dbReference>
<keyword evidence="3 11" id="KW-0548">Nucleotidyltransferase</keyword>
<evidence type="ECO:0000256" key="5">
    <source>
        <dbReference type="ARBA" id="ARBA00022723"/>
    </source>
</evidence>
<comment type="function">
    <text evidence="11">DNA polymerase III is a complex, multichain enzyme responsible for most of the replicative synthesis in bacteria. This DNA polymerase also exhibits 3' to 5' exonuclease activity.</text>
</comment>
<dbReference type="FunFam" id="3.40.50.300:FF:000014">
    <property type="entry name" value="DNA polymerase III subunit gamma/tau"/>
    <property type="match status" value="1"/>
</dbReference>
<evidence type="ECO:0000256" key="1">
    <source>
        <dbReference type="ARBA" id="ARBA00006360"/>
    </source>
</evidence>
<keyword evidence="6 11" id="KW-0547">Nucleotide-binding</keyword>
<dbReference type="SMART" id="SM00382">
    <property type="entry name" value="AAA"/>
    <property type="match status" value="1"/>
</dbReference>
<dbReference type="FunFam" id="1.10.8.60:FF:000013">
    <property type="entry name" value="DNA polymerase III subunit gamma/tau"/>
    <property type="match status" value="1"/>
</dbReference>
<dbReference type="NCBIfam" id="TIGR02397">
    <property type="entry name" value="dnaX_nterm"/>
    <property type="match status" value="1"/>
</dbReference>
<dbReference type="GO" id="GO:0046872">
    <property type="term" value="F:metal ion binding"/>
    <property type="evidence" value="ECO:0007669"/>
    <property type="project" value="UniProtKB-KW"/>
</dbReference>
<evidence type="ECO:0000256" key="10">
    <source>
        <dbReference type="ARBA" id="ARBA00049244"/>
    </source>
</evidence>
<dbReference type="SUPFAM" id="SSF52540">
    <property type="entry name" value="P-loop containing nucleoside triphosphate hydrolases"/>
    <property type="match status" value="1"/>
</dbReference>
<dbReference type="FunFam" id="1.20.272.10:FF:000003">
    <property type="entry name" value="DNA polymerase III subunit gamma/tau"/>
    <property type="match status" value="1"/>
</dbReference>
<dbReference type="RefSeq" id="WP_271195700.1">
    <property type="nucleotide sequence ID" value="NZ_BSFN01000006.1"/>
</dbReference>
<evidence type="ECO:0000313" key="15">
    <source>
        <dbReference type="Proteomes" id="UP001143328"/>
    </source>
</evidence>
<evidence type="ECO:0000256" key="2">
    <source>
        <dbReference type="ARBA" id="ARBA00022679"/>
    </source>
</evidence>
<evidence type="ECO:0000256" key="12">
    <source>
        <dbReference type="SAM" id="MobiDB-lite"/>
    </source>
</evidence>
<evidence type="ECO:0000256" key="3">
    <source>
        <dbReference type="ARBA" id="ARBA00022695"/>
    </source>
</evidence>
<dbReference type="InterPro" id="IPR008921">
    <property type="entry name" value="DNA_pol3_clamp-load_cplx_C"/>
</dbReference>
<dbReference type="PRINTS" id="PR00830">
    <property type="entry name" value="ENDOLAPTASE"/>
</dbReference>
<dbReference type="InterPro" id="IPR050238">
    <property type="entry name" value="DNA_Rep/Repair_Clamp_Loader"/>
</dbReference>
<sequence length="691" mass="73933">MSYQVLARKWRPRSFREMVGQTHVLKALINALDSQRLHHAYLFTGTRGVGKTTIARIIAKCLNCETGISSTPCGTCSVCKEIDEGRFVDLIEVDAASRTKVEDTRELLDNVQYAPSRGRFKVYLIDEVHMLSSHSFNALLKTLEEPPPHVKFLLATTDPQKLPVTILSRCLQFSLKNMPPERVVEHLTHVLGVEQVPFEDDALWLLGRAADGSMRDAMSLTDQAIAFGEGKVLAADVRAMLGTLDHGQVYGVLHALLEGDARGLIEAVRHLAEQGPDWAGVLAEILNVLHRVAIAQALPEAVDNGQGDRDRVLALAQALPAEDVQFYYQMGLIGRRDLPLAPDPRGGFEMVLLRMLAFRPADTGDAPRVALKPLGISQATADPRPNPVAGAAMAAPVAAIAPAPVSAPEPAPVAPAPVVAAPAPVVEAPVVTPQPAPQPEPVAPAVEPVAAAPIDLPWEEQKPAAVVPVPELINVPAEVAPAPLVPAPAPVAVQTEAAVVINTPADVRDDDDDEPPLGDDDYYVAEGETDAYLDALDSMGIEAPAAPDLAPLPAAKPATGLAAEWLELFPRLGITGLTGSIAANCSLVAVEGDTWTLHLDPGQSALFNATQQRRLNEALDAYHKRPIKLEIELRTPEQETPAQAAARKRANRQRSAEASIHDDPLVKEMIQQFAAIIRDGTIEPVDAPVAS</sequence>
<dbReference type="InterPro" id="IPR021029">
    <property type="entry name" value="DNA_pol_III_tau_dom-5"/>
</dbReference>
<dbReference type="NCBIfam" id="NF005942">
    <property type="entry name" value="PRK07994.1"/>
    <property type="match status" value="1"/>
</dbReference>
<dbReference type="GO" id="GO:0009360">
    <property type="term" value="C:DNA polymerase III complex"/>
    <property type="evidence" value="ECO:0007669"/>
    <property type="project" value="InterPro"/>
</dbReference>
<reference evidence="14" key="2">
    <citation type="submission" date="2023-01" db="EMBL/GenBank/DDBJ databases">
        <authorList>
            <person name="Sun Q."/>
            <person name="Evtushenko L."/>
        </authorList>
    </citation>
    <scope>NUCLEOTIDE SEQUENCE</scope>
    <source>
        <strain evidence="14">VKM B-2935</strain>
    </source>
</reference>
<dbReference type="SUPFAM" id="SSF48019">
    <property type="entry name" value="post-AAA+ oligomerization domain-like"/>
    <property type="match status" value="1"/>
</dbReference>